<dbReference type="PANTHER" id="PTHR22617:SF23">
    <property type="entry name" value="CHEMOTAXIS PROTEIN CHEW"/>
    <property type="match status" value="1"/>
</dbReference>
<feature type="domain" description="CheW-like" evidence="1">
    <location>
        <begin position="18"/>
        <end position="157"/>
    </location>
</feature>
<evidence type="ECO:0000313" key="2">
    <source>
        <dbReference type="EMBL" id="MFD1181470.1"/>
    </source>
</evidence>
<reference evidence="3" key="1">
    <citation type="journal article" date="2019" name="Int. J. Syst. Evol. Microbiol.">
        <title>The Global Catalogue of Microorganisms (GCM) 10K type strain sequencing project: providing services to taxonomists for standard genome sequencing and annotation.</title>
        <authorList>
            <consortium name="The Broad Institute Genomics Platform"/>
            <consortium name="The Broad Institute Genome Sequencing Center for Infectious Disease"/>
            <person name="Wu L."/>
            <person name="Ma J."/>
        </authorList>
    </citation>
    <scope>NUCLEOTIDE SEQUENCE [LARGE SCALE GENOMIC DNA]</scope>
    <source>
        <strain evidence="3">CCUG 48216</strain>
    </source>
</reference>
<comment type="caution">
    <text evidence="2">The sequence shown here is derived from an EMBL/GenBank/DDBJ whole genome shotgun (WGS) entry which is preliminary data.</text>
</comment>
<keyword evidence="3" id="KW-1185">Reference proteome</keyword>
<dbReference type="InterPro" id="IPR036061">
    <property type="entry name" value="CheW-like_dom_sf"/>
</dbReference>
<dbReference type="Pfam" id="PF01584">
    <property type="entry name" value="CheW"/>
    <property type="match status" value="1"/>
</dbReference>
<dbReference type="EMBL" id="JBHTKZ010000012">
    <property type="protein sequence ID" value="MFD1181470.1"/>
    <property type="molecule type" value="Genomic_DNA"/>
</dbReference>
<dbReference type="PANTHER" id="PTHR22617">
    <property type="entry name" value="CHEMOTAXIS SENSOR HISTIDINE KINASE-RELATED"/>
    <property type="match status" value="1"/>
</dbReference>
<dbReference type="SMART" id="SM00260">
    <property type="entry name" value="CheW"/>
    <property type="match status" value="1"/>
</dbReference>
<organism evidence="2 3">
    <name type="scientific">Paenibacillus timonensis</name>
    <dbReference type="NCBI Taxonomy" id="225915"/>
    <lineage>
        <taxon>Bacteria</taxon>
        <taxon>Bacillati</taxon>
        <taxon>Bacillota</taxon>
        <taxon>Bacilli</taxon>
        <taxon>Bacillales</taxon>
        <taxon>Paenibacillaceae</taxon>
        <taxon>Paenibacillus</taxon>
    </lineage>
</organism>
<proteinExistence type="predicted"/>
<dbReference type="Proteomes" id="UP001597211">
    <property type="component" value="Unassembled WGS sequence"/>
</dbReference>
<gene>
    <name evidence="2" type="ORF">ACFQ2Z_08885</name>
</gene>
<dbReference type="PROSITE" id="PS50851">
    <property type="entry name" value="CHEW"/>
    <property type="match status" value="1"/>
</dbReference>
<dbReference type="Gene3D" id="2.40.50.180">
    <property type="entry name" value="CheA-289, Domain 4"/>
    <property type="match status" value="1"/>
</dbReference>
<protein>
    <submittedName>
        <fullName evidence="2">Chemotaxis protein CheW</fullName>
    </submittedName>
</protein>
<dbReference type="InterPro" id="IPR039315">
    <property type="entry name" value="CheW"/>
</dbReference>
<name>A0ABW3SAG0_9BACL</name>
<dbReference type="SUPFAM" id="SSF50341">
    <property type="entry name" value="CheW-like"/>
    <property type="match status" value="1"/>
</dbReference>
<dbReference type="CDD" id="cd00732">
    <property type="entry name" value="CheW"/>
    <property type="match status" value="1"/>
</dbReference>
<dbReference type="RefSeq" id="WP_240268509.1">
    <property type="nucleotide sequence ID" value="NZ_JAKSXN010000012.1"/>
</dbReference>
<accession>A0ABW3SAG0</accession>
<evidence type="ECO:0000313" key="3">
    <source>
        <dbReference type="Proteomes" id="UP001597211"/>
    </source>
</evidence>
<sequence>MADPCNEEEEGLFNDSLRDKYLTFLVEREQYGIEIRYVTEIIGIQPITAVPQMPDYIRGIINLRGTVIPVMDVRVRFGMSPRSYSDRTCVIVVELKDMSVGLIVDSVAEVMPIPAGDIVQPPDLRNGESRFVAGVGKSGGAMLLLLDCDRLINEQHITADTLN</sequence>
<dbReference type="InterPro" id="IPR002545">
    <property type="entry name" value="CheW-lke_dom"/>
</dbReference>
<dbReference type="Gene3D" id="2.30.30.40">
    <property type="entry name" value="SH3 Domains"/>
    <property type="match status" value="1"/>
</dbReference>
<evidence type="ECO:0000259" key="1">
    <source>
        <dbReference type="PROSITE" id="PS50851"/>
    </source>
</evidence>